<dbReference type="EC" id="2.4.1.227" evidence="10"/>
<keyword evidence="4 10" id="KW-0808">Transferase</keyword>
<dbReference type="InterPro" id="IPR004276">
    <property type="entry name" value="GlycoTrans_28_N"/>
</dbReference>
<dbReference type="UniPathway" id="UPA00219"/>
<proteinExistence type="inferred from homology"/>
<protein>
    <recommendedName>
        <fullName evidence="10">UDP-N-acetylglucosamine--N-acetylmuramyl-(pentapeptide) pyrophosphoryl-undecaprenol N-acetylglucosamine transferase</fullName>
        <ecNumber evidence="10">2.4.1.227</ecNumber>
    </recommendedName>
    <alternativeName>
        <fullName evidence="10">Undecaprenyl-PP-MurNAc-pentapeptide-UDPGlcNAc GlcNAc transferase</fullName>
    </alternativeName>
</protein>
<dbReference type="GO" id="GO:0071555">
    <property type="term" value="P:cell wall organization"/>
    <property type="evidence" value="ECO:0007669"/>
    <property type="project" value="UniProtKB-KW"/>
</dbReference>
<comment type="subcellular location">
    <subcellularLocation>
        <location evidence="10">Cell membrane</location>
        <topology evidence="10">Peripheral membrane protein</topology>
        <orientation evidence="10">Cytoplasmic side</orientation>
    </subcellularLocation>
</comment>
<evidence type="ECO:0000256" key="7">
    <source>
        <dbReference type="ARBA" id="ARBA00023136"/>
    </source>
</evidence>
<dbReference type="STRING" id="1797197.A2Y75_01325"/>
<gene>
    <name evidence="10" type="primary">murG</name>
    <name evidence="13" type="ORF">A2Y75_01325</name>
</gene>
<dbReference type="Proteomes" id="UP000177876">
    <property type="component" value="Unassembled WGS sequence"/>
</dbReference>
<comment type="pathway">
    <text evidence="10">Cell wall biogenesis; peptidoglycan biosynthesis.</text>
</comment>
<comment type="similarity">
    <text evidence="10">Belongs to the glycosyltransferase 28 family. MurG subfamily.</text>
</comment>
<accession>A0A1F2WS12</accession>
<dbReference type="GO" id="GO:0051991">
    <property type="term" value="F:UDP-N-acetyl-D-glucosamine:N-acetylmuramoyl-L-alanyl-D-glutamyl-meso-2,6-diaminopimelyl-D-alanyl-D-alanine-diphosphoundecaprenol 4-beta-N-acetylglucosaminlytransferase activity"/>
    <property type="evidence" value="ECO:0007669"/>
    <property type="project" value="RHEA"/>
</dbReference>
<dbReference type="GO" id="GO:0008360">
    <property type="term" value="P:regulation of cell shape"/>
    <property type="evidence" value="ECO:0007669"/>
    <property type="project" value="UniProtKB-KW"/>
</dbReference>
<dbReference type="EMBL" id="MELK01000013">
    <property type="protein sequence ID" value="OFW59603.1"/>
    <property type="molecule type" value="Genomic_DNA"/>
</dbReference>
<evidence type="ECO:0000313" key="13">
    <source>
        <dbReference type="EMBL" id="OFW59603.1"/>
    </source>
</evidence>
<evidence type="ECO:0000256" key="5">
    <source>
        <dbReference type="ARBA" id="ARBA00022960"/>
    </source>
</evidence>
<dbReference type="SUPFAM" id="SSF53756">
    <property type="entry name" value="UDP-Glycosyltransferase/glycogen phosphorylase"/>
    <property type="match status" value="1"/>
</dbReference>
<dbReference type="InterPro" id="IPR007235">
    <property type="entry name" value="Glyco_trans_28_C"/>
</dbReference>
<feature type="domain" description="Glycosyl transferase family 28 C-terminal" evidence="12">
    <location>
        <begin position="175"/>
        <end position="342"/>
    </location>
</feature>
<dbReference type="HAMAP" id="MF_00033">
    <property type="entry name" value="MurG"/>
    <property type="match status" value="1"/>
</dbReference>
<dbReference type="GO" id="GO:0005886">
    <property type="term" value="C:plasma membrane"/>
    <property type="evidence" value="ECO:0007669"/>
    <property type="project" value="UniProtKB-SubCell"/>
</dbReference>
<comment type="function">
    <text evidence="10">Cell wall formation. Catalyzes the transfer of a GlcNAc subunit on undecaprenyl-pyrophosphoryl-MurNAc-pentapeptide (lipid intermediate I) to form undecaprenyl-pyrophosphoryl-MurNAc-(pentapeptide)GlcNAc (lipid intermediate II).</text>
</comment>
<keyword evidence="3 10" id="KW-0328">Glycosyltransferase</keyword>
<dbReference type="GO" id="GO:0051301">
    <property type="term" value="P:cell division"/>
    <property type="evidence" value="ECO:0007669"/>
    <property type="project" value="UniProtKB-KW"/>
</dbReference>
<dbReference type="GO" id="GO:0050511">
    <property type="term" value="F:undecaprenyldiphospho-muramoylpentapeptide beta-N-acetylglucosaminyltransferase activity"/>
    <property type="evidence" value="ECO:0007669"/>
    <property type="project" value="UniProtKB-UniRule"/>
</dbReference>
<dbReference type="GO" id="GO:0009252">
    <property type="term" value="P:peptidoglycan biosynthetic process"/>
    <property type="evidence" value="ECO:0007669"/>
    <property type="project" value="UniProtKB-UniRule"/>
</dbReference>
<organism evidence="13 14">
    <name type="scientific">Candidatus Solincola sediminis</name>
    <dbReference type="NCBI Taxonomy" id="1797199"/>
    <lineage>
        <taxon>Bacteria</taxon>
        <taxon>Bacillati</taxon>
        <taxon>Actinomycetota</taxon>
        <taxon>Candidatus Geothermincolia</taxon>
        <taxon>Candidatus Geothermincolales</taxon>
        <taxon>Candidatus Geothermincolaceae</taxon>
        <taxon>Candidatus Solincola</taxon>
    </lineage>
</organism>
<feature type="domain" description="Glycosyltransferase family 28 N-terminal" evidence="11">
    <location>
        <begin position="2"/>
        <end position="126"/>
    </location>
</feature>
<feature type="binding site" evidence="10">
    <location>
        <position position="108"/>
    </location>
    <ligand>
        <name>UDP-N-acetyl-alpha-D-glucosamine</name>
        <dbReference type="ChEBI" id="CHEBI:57705"/>
    </ligand>
</feature>
<evidence type="ECO:0000256" key="1">
    <source>
        <dbReference type="ARBA" id="ARBA00022475"/>
    </source>
</evidence>
<evidence type="ECO:0000256" key="2">
    <source>
        <dbReference type="ARBA" id="ARBA00022618"/>
    </source>
</evidence>
<keyword evidence="1 10" id="KW-1003">Cell membrane</keyword>
<dbReference type="Gene3D" id="3.40.50.2000">
    <property type="entry name" value="Glycogen Phosphorylase B"/>
    <property type="match status" value="2"/>
</dbReference>
<keyword evidence="2 10" id="KW-0132">Cell division</keyword>
<evidence type="ECO:0000256" key="9">
    <source>
        <dbReference type="ARBA" id="ARBA00023316"/>
    </source>
</evidence>
<dbReference type="PANTHER" id="PTHR21015">
    <property type="entry name" value="UDP-N-ACETYLGLUCOSAMINE--N-ACETYLMURAMYL-(PENTAPEPTIDE) PYROPHOSPHORYL-UNDECAPRENOL N-ACETYLGLUCOSAMINE TRANSFERASE 1"/>
    <property type="match status" value="1"/>
</dbReference>
<reference evidence="13 14" key="1">
    <citation type="journal article" date="2016" name="Nat. Commun.">
        <title>Thousands of microbial genomes shed light on interconnected biogeochemical processes in an aquifer system.</title>
        <authorList>
            <person name="Anantharaman K."/>
            <person name="Brown C.T."/>
            <person name="Hug L.A."/>
            <person name="Sharon I."/>
            <person name="Castelle C.J."/>
            <person name="Probst A.J."/>
            <person name="Thomas B.C."/>
            <person name="Singh A."/>
            <person name="Wilkins M.J."/>
            <person name="Karaoz U."/>
            <person name="Brodie E.L."/>
            <person name="Williams K.H."/>
            <person name="Hubbard S.S."/>
            <person name="Banfield J.F."/>
        </authorList>
    </citation>
    <scope>NUCLEOTIDE SEQUENCE [LARGE SCALE GENOMIC DNA]</scope>
</reference>
<keyword evidence="8 10" id="KW-0131">Cell cycle</keyword>
<keyword evidence="9 10" id="KW-0961">Cell wall biogenesis/degradation</keyword>
<dbReference type="CDD" id="cd03785">
    <property type="entry name" value="GT28_MurG"/>
    <property type="match status" value="1"/>
</dbReference>
<evidence type="ECO:0000256" key="8">
    <source>
        <dbReference type="ARBA" id="ARBA00023306"/>
    </source>
</evidence>
<dbReference type="AlphaFoldDB" id="A0A1F2WS12"/>
<dbReference type="GO" id="GO:0005975">
    <property type="term" value="P:carbohydrate metabolic process"/>
    <property type="evidence" value="ECO:0007669"/>
    <property type="project" value="InterPro"/>
</dbReference>
<feature type="binding site" evidence="10">
    <location>
        <position position="239"/>
    </location>
    <ligand>
        <name>UDP-N-acetyl-alpha-D-glucosamine</name>
        <dbReference type="ChEBI" id="CHEBI:57705"/>
    </ligand>
</feature>
<evidence type="ECO:0000256" key="4">
    <source>
        <dbReference type="ARBA" id="ARBA00022679"/>
    </source>
</evidence>
<comment type="caution">
    <text evidence="10">Lacks conserved residue(s) required for the propagation of feature annotation.</text>
</comment>
<evidence type="ECO:0000259" key="11">
    <source>
        <dbReference type="Pfam" id="PF03033"/>
    </source>
</evidence>
<evidence type="ECO:0000256" key="10">
    <source>
        <dbReference type="HAMAP-Rule" id="MF_00033"/>
    </source>
</evidence>
<evidence type="ECO:0000256" key="6">
    <source>
        <dbReference type="ARBA" id="ARBA00022984"/>
    </source>
</evidence>
<comment type="caution">
    <text evidence="13">The sequence shown here is derived from an EMBL/GenBank/DDBJ whole genome shotgun (WGS) entry which is preliminary data.</text>
</comment>
<keyword evidence="6 10" id="KW-0573">Peptidoglycan synthesis</keyword>
<comment type="catalytic activity">
    <reaction evidence="10">
        <text>di-trans,octa-cis-undecaprenyl diphospho-N-acetyl-alpha-D-muramoyl-L-alanyl-D-glutamyl-meso-2,6-diaminopimeloyl-D-alanyl-D-alanine + UDP-N-acetyl-alpha-D-glucosamine = di-trans,octa-cis-undecaprenyl diphospho-[N-acetyl-alpha-D-glucosaminyl-(1-&gt;4)]-N-acetyl-alpha-D-muramoyl-L-alanyl-D-glutamyl-meso-2,6-diaminopimeloyl-D-alanyl-D-alanine + UDP + H(+)</text>
        <dbReference type="Rhea" id="RHEA:31227"/>
        <dbReference type="ChEBI" id="CHEBI:15378"/>
        <dbReference type="ChEBI" id="CHEBI:57705"/>
        <dbReference type="ChEBI" id="CHEBI:58223"/>
        <dbReference type="ChEBI" id="CHEBI:61387"/>
        <dbReference type="ChEBI" id="CHEBI:61388"/>
        <dbReference type="EC" id="2.4.1.227"/>
    </reaction>
</comment>
<dbReference type="Pfam" id="PF04101">
    <property type="entry name" value="Glyco_tran_28_C"/>
    <property type="match status" value="1"/>
</dbReference>
<name>A0A1F2WS12_9ACTN</name>
<keyword evidence="5 10" id="KW-0133">Cell shape</keyword>
<evidence type="ECO:0000259" key="12">
    <source>
        <dbReference type="Pfam" id="PF04101"/>
    </source>
</evidence>
<evidence type="ECO:0000256" key="3">
    <source>
        <dbReference type="ARBA" id="ARBA00022676"/>
    </source>
</evidence>
<sequence length="352" mass="38011">MHPLLALAEELQSHENIQASLFLNRKALSKDLAFEGKVIPLDVAGLKRSADPSNFWTLLALPRAILTARRAMKTPRPGVVVGFGGYASMPGALAGLTLRIPLIIHEQNIIPGLANRLLAPFAARLAVSFEATLEKFPGWRKKAVLTGNPLYHYRRNDEAGEDAWEYFNLEKGRATVAILGGSQGAASINRAVLGALPLWGDRADLQIIHSVGRDKYQEFKVQATKVDIGGLIYRPLEFIERMDLVYGCADIAVSRAGASTISELAAAGCPAILVPYPFATAAHQEANAAVLERAGGARVISDADLDAQRLVHEIDDLLADRSGLMEMRESASRVGKADATERLAAMVMALEK</sequence>
<dbReference type="Pfam" id="PF03033">
    <property type="entry name" value="Glyco_transf_28"/>
    <property type="match status" value="1"/>
</dbReference>
<keyword evidence="7 10" id="KW-0472">Membrane</keyword>
<feature type="binding site" evidence="10">
    <location>
        <position position="182"/>
    </location>
    <ligand>
        <name>UDP-N-acetyl-alpha-D-glucosamine</name>
        <dbReference type="ChEBI" id="CHEBI:57705"/>
    </ligand>
</feature>
<evidence type="ECO:0000313" key="14">
    <source>
        <dbReference type="Proteomes" id="UP000177876"/>
    </source>
</evidence>
<dbReference type="PANTHER" id="PTHR21015:SF22">
    <property type="entry name" value="GLYCOSYLTRANSFERASE"/>
    <property type="match status" value="1"/>
</dbReference>
<feature type="binding site" evidence="10">
    <location>
        <position position="284"/>
    </location>
    <ligand>
        <name>UDP-N-acetyl-alpha-D-glucosamine</name>
        <dbReference type="ChEBI" id="CHEBI:57705"/>
    </ligand>
</feature>
<dbReference type="InterPro" id="IPR006009">
    <property type="entry name" value="GlcNAc_MurG"/>
</dbReference>